<proteinExistence type="predicted"/>
<sequence>MNLVGGTMEENQNLMLNIFERLGGIDAKLDSINQVRDTAHRAEEKADNAQDTADKALESTKSAHHRLNKIDKVIWWVSTTIIGAVILALIGLVIKLN</sequence>
<keyword evidence="2" id="KW-0812">Transmembrane</keyword>
<dbReference type="InterPro" id="IPR019715">
    <property type="entry name" value="Haemolysin_XhlA"/>
</dbReference>
<name>A0ABR8XFX5_9BACL</name>
<keyword evidence="1" id="KW-0175">Coiled coil</keyword>
<keyword evidence="2" id="KW-0472">Membrane</keyword>
<keyword evidence="2" id="KW-1133">Transmembrane helix</keyword>
<keyword evidence="4" id="KW-1185">Reference proteome</keyword>
<dbReference type="RefSeq" id="WP_191708553.1">
    <property type="nucleotide sequence ID" value="NZ_JACSQA010000032.1"/>
</dbReference>
<gene>
    <name evidence="3" type="ORF">H9636_15935</name>
</gene>
<dbReference type="EMBL" id="JACSQA010000032">
    <property type="protein sequence ID" value="MBD8028138.1"/>
    <property type="molecule type" value="Genomic_DNA"/>
</dbReference>
<accession>A0ABR8XFX5</accession>
<feature type="transmembrane region" description="Helical" evidence="2">
    <location>
        <begin position="73"/>
        <end position="94"/>
    </location>
</feature>
<evidence type="ECO:0000256" key="1">
    <source>
        <dbReference type="SAM" id="Coils"/>
    </source>
</evidence>
<evidence type="ECO:0000313" key="3">
    <source>
        <dbReference type="EMBL" id="MBD8028138.1"/>
    </source>
</evidence>
<comment type="caution">
    <text evidence="3">The sequence shown here is derived from an EMBL/GenBank/DDBJ whole genome shotgun (WGS) entry which is preliminary data.</text>
</comment>
<dbReference type="Proteomes" id="UP000640930">
    <property type="component" value="Unassembled WGS sequence"/>
</dbReference>
<organism evidence="3 4">
    <name type="scientific">Ureibacillus galli</name>
    <dbReference type="NCBI Taxonomy" id="2762222"/>
    <lineage>
        <taxon>Bacteria</taxon>
        <taxon>Bacillati</taxon>
        <taxon>Bacillota</taxon>
        <taxon>Bacilli</taxon>
        <taxon>Bacillales</taxon>
        <taxon>Caryophanaceae</taxon>
        <taxon>Ureibacillus</taxon>
    </lineage>
</organism>
<reference evidence="3 4" key="1">
    <citation type="submission" date="2020-08" db="EMBL/GenBank/DDBJ databases">
        <title>A Genomic Blueprint of the Chicken Gut Microbiome.</title>
        <authorList>
            <person name="Gilroy R."/>
            <person name="Ravi A."/>
            <person name="Getino M."/>
            <person name="Pursley I."/>
            <person name="Horton D.L."/>
            <person name="Alikhan N.-F."/>
            <person name="Baker D."/>
            <person name="Gharbi K."/>
            <person name="Hall N."/>
            <person name="Watson M."/>
            <person name="Adriaenssens E.M."/>
            <person name="Foster-Nyarko E."/>
            <person name="Jarju S."/>
            <person name="Secka A."/>
            <person name="Antonio M."/>
            <person name="Oren A."/>
            <person name="Chaudhuri R."/>
            <person name="La Ragione R.M."/>
            <person name="Hildebrand F."/>
            <person name="Pallen M.J."/>
        </authorList>
    </citation>
    <scope>NUCLEOTIDE SEQUENCE [LARGE SCALE GENOMIC DNA]</scope>
    <source>
        <strain evidence="3 4">Re31</strain>
    </source>
</reference>
<feature type="coiled-coil region" evidence="1">
    <location>
        <begin position="32"/>
        <end position="59"/>
    </location>
</feature>
<dbReference type="Pfam" id="PF10779">
    <property type="entry name" value="XhlA"/>
    <property type="match status" value="1"/>
</dbReference>
<evidence type="ECO:0000256" key="2">
    <source>
        <dbReference type="SAM" id="Phobius"/>
    </source>
</evidence>
<protein>
    <submittedName>
        <fullName evidence="3">Hemolysin XhlA family protein</fullName>
    </submittedName>
</protein>
<evidence type="ECO:0000313" key="4">
    <source>
        <dbReference type="Proteomes" id="UP000640930"/>
    </source>
</evidence>